<comment type="caution">
    <text evidence="7">The sequence shown here is derived from an EMBL/GenBank/DDBJ whole genome shotgun (WGS) entry which is preliminary data.</text>
</comment>
<protein>
    <submittedName>
        <fullName evidence="7">Cytochrome C</fullName>
    </submittedName>
</protein>
<dbReference type="InterPro" id="IPR049386">
    <property type="entry name" value="FCSD_central"/>
</dbReference>
<feature type="domain" description="Sulfide dehydrogenase [flavocytochrome c] flavoprotein chain central" evidence="6">
    <location>
        <begin position="172"/>
        <end position="288"/>
    </location>
</feature>
<feature type="domain" description="Flavocytochrome c sulphide dehydrogenase flavin-binding" evidence="5">
    <location>
        <begin position="363"/>
        <end position="432"/>
    </location>
</feature>
<feature type="chain" id="PRO_5016561790" evidence="3">
    <location>
        <begin position="33"/>
        <end position="436"/>
    </location>
</feature>
<dbReference type="EMBL" id="QKRX01000004">
    <property type="protein sequence ID" value="RAU18592.1"/>
    <property type="molecule type" value="Genomic_DNA"/>
</dbReference>
<dbReference type="Proteomes" id="UP000250744">
    <property type="component" value="Unassembled WGS sequence"/>
</dbReference>
<dbReference type="AlphaFoldDB" id="A0A364NNJ9"/>
<name>A0A364NNJ9_9GAMM</name>
<dbReference type="InterPro" id="IPR052541">
    <property type="entry name" value="SQRD"/>
</dbReference>
<dbReference type="Pfam" id="PF21706">
    <property type="entry name" value="FCSD_central"/>
    <property type="match status" value="1"/>
</dbReference>
<evidence type="ECO:0000313" key="7">
    <source>
        <dbReference type="EMBL" id="RAU18592.1"/>
    </source>
</evidence>
<keyword evidence="3" id="KW-0732">Signal</keyword>
<dbReference type="PANTHER" id="PTHR43755:SF1">
    <property type="entry name" value="FAD-DEPENDENT PYRIDINE NUCLEOTIDE-DISULPHIDE OXIDOREDUCTASE"/>
    <property type="match status" value="1"/>
</dbReference>
<dbReference type="Pfam" id="PF09242">
    <property type="entry name" value="FCSD-flav_bind"/>
    <property type="match status" value="1"/>
</dbReference>
<keyword evidence="8" id="KW-1185">Reference proteome</keyword>
<dbReference type="InterPro" id="IPR036188">
    <property type="entry name" value="FAD/NAD-bd_sf"/>
</dbReference>
<dbReference type="InterPro" id="IPR023753">
    <property type="entry name" value="FAD/NAD-binding_dom"/>
</dbReference>
<evidence type="ECO:0000313" key="8">
    <source>
        <dbReference type="Proteomes" id="UP000250744"/>
    </source>
</evidence>
<reference evidence="7 8" key="1">
    <citation type="submission" date="2018-06" db="EMBL/GenBank/DDBJ databases">
        <title>Nitrincola tibetense sp. nov., isolated from Lake XuguoCo on Tibetan Plateau.</title>
        <authorList>
            <person name="Xing P."/>
        </authorList>
    </citation>
    <scope>NUCLEOTIDE SEQUENCE [LARGE SCALE GENOMIC DNA]</scope>
    <source>
        <strain evidence="8">xg18</strain>
    </source>
</reference>
<accession>A0A364NNJ9</accession>
<dbReference type="PROSITE" id="PS51318">
    <property type="entry name" value="TAT"/>
    <property type="match status" value="1"/>
</dbReference>
<dbReference type="Gene3D" id="3.90.760.10">
    <property type="entry name" value="Flavocytochrome c sulphide dehydrogenase, flavin-binding domain"/>
    <property type="match status" value="1"/>
</dbReference>
<dbReference type="SUPFAM" id="SSF51905">
    <property type="entry name" value="FAD/NAD(P)-binding domain"/>
    <property type="match status" value="2"/>
</dbReference>
<feature type="domain" description="FAD/NAD(P)-binding" evidence="4">
    <location>
        <begin position="41"/>
        <end position="156"/>
    </location>
</feature>
<keyword evidence="2" id="KW-0274">FAD</keyword>
<dbReference type="OrthoDB" id="9802771at2"/>
<keyword evidence="1" id="KW-0285">Flavoprotein</keyword>
<dbReference type="SUPFAM" id="SSF55424">
    <property type="entry name" value="FAD/NAD-linked reductases, dimerisation (C-terminal) domain"/>
    <property type="match status" value="1"/>
</dbReference>
<evidence type="ECO:0000256" key="2">
    <source>
        <dbReference type="ARBA" id="ARBA00022827"/>
    </source>
</evidence>
<dbReference type="GO" id="GO:0016491">
    <property type="term" value="F:oxidoreductase activity"/>
    <property type="evidence" value="ECO:0007669"/>
    <property type="project" value="InterPro"/>
</dbReference>
<dbReference type="InterPro" id="IPR006311">
    <property type="entry name" value="TAT_signal"/>
</dbReference>
<dbReference type="Pfam" id="PF07992">
    <property type="entry name" value="Pyr_redox_2"/>
    <property type="match status" value="1"/>
</dbReference>
<evidence type="ECO:0000259" key="5">
    <source>
        <dbReference type="Pfam" id="PF09242"/>
    </source>
</evidence>
<evidence type="ECO:0000256" key="1">
    <source>
        <dbReference type="ARBA" id="ARBA00022630"/>
    </source>
</evidence>
<dbReference type="InterPro" id="IPR016156">
    <property type="entry name" value="FAD/NAD-linked_Rdtase_dimer_sf"/>
</dbReference>
<dbReference type="RefSeq" id="WP_112158697.1">
    <property type="nucleotide sequence ID" value="NZ_QKRX01000004.1"/>
</dbReference>
<evidence type="ECO:0000259" key="6">
    <source>
        <dbReference type="Pfam" id="PF21706"/>
    </source>
</evidence>
<organism evidence="7 8">
    <name type="scientific">Nitrincola tibetensis</name>
    <dbReference type="NCBI Taxonomy" id="2219697"/>
    <lineage>
        <taxon>Bacteria</taxon>
        <taxon>Pseudomonadati</taxon>
        <taxon>Pseudomonadota</taxon>
        <taxon>Gammaproteobacteria</taxon>
        <taxon>Oceanospirillales</taxon>
        <taxon>Oceanospirillaceae</taxon>
        <taxon>Nitrincola</taxon>
    </lineage>
</organism>
<dbReference type="FunFam" id="3.50.50.60:FF:000234">
    <property type="entry name" value="Flavocytochrome C sulfide dehydrogenase"/>
    <property type="match status" value="1"/>
</dbReference>
<dbReference type="Gene3D" id="3.50.50.60">
    <property type="entry name" value="FAD/NAD(P)-binding domain"/>
    <property type="match status" value="2"/>
</dbReference>
<feature type="signal peptide" evidence="3">
    <location>
        <begin position="1"/>
        <end position="32"/>
    </location>
</feature>
<dbReference type="InterPro" id="IPR015323">
    <property type="entry name" value="FlavoCytC_S_DH_flav-bd"/>
</dbReference>
<dbReference type="PANTHER" id="PTHR43755">
    <property type="match status" value="1"/>
</dbReference>
<dbReference type="GO" id="GO:0050660">
    <property type="term" value="F:flavin adenine dinucleotide binding"/>
    <property type="evidence" value="ECO:0007669"/>
    <property type="project" value="InterPro"/>
</dbReference>
<evidence type="ECO:0000256" key="3">
    <source>
        <dbReference type="SAM" id="SignalP"/>
    </source>
</evidence>
<dbReference type="InterPro" id="IPR037092">
    <property type="entry name" value="FlavoCytC_S_DH_flav-bd_sf"/>
</dbReference>
<sequence>MSNKNTNFSTSRRRLLKGLGMVGLLPAIPTIAANTSGHAGHVIVVGGGFGGATAAKYIKRGNPKIDVTLIEPNSTFYTCPFSNLVLAGERSLDSIGHSYEELKSVFGVNVIHAFAEDIDGVAHKVTLSNGSVLSYDRLLLSPGIDMRWNAIEGYDEAASEKAPHAWKAGNQTLLLRKQLEDMEDGGTFVMSVPADPFRCPPGPYERASLVAHYLKQHKPRSKVLILDSKDNFSKQGLFTSAWKDIYGDMIEWVGVSGDGRVVRVDADKREVETEFGTLHSASALNIIPPQKAGFIADRAGVTNESGWVPVNPNTFESQQVADIYVVGDATLAAPMPKSGFAANTQGKVAAAAIVASLAGITAPDPYWANTCYSLVNPDYGISVAGVYKVEDNQIITVPGSGGLSAADASLEIRQAEAAYAVGWYEAITQDTWGTQY</sequence>
<gene>
    <name evidence="7" type="ORF">DN062_07415</name>
</gene>
<proteinExistence type="predicted"/>
<evidence type="ECO:0000259" key="4">
    <source>
        <dbReference type="Pfam" id="PF07992"/>
    </source>
</evidence>